<sequence length="579" mass="62182">MPEAHRRLRSAKWYNDTGVNGFLQRSALRTQGLREKDYQRPVIGIANNTSDFNRCHMHFGGMVTALKESIIAAGGLPREFNSITMGADLAHPLGMTFMHRNLLAMEIEQTAALYGVDGLVMLGACDETIPGMLMAAASIDLPTIILPGGPSFSGYWRGQEVGSGYDCHRAFEALGRGEFTDADLTDMESAVERTAGHCTSMGTAGTMVTLAEALGMAPAGSSAIPAVDSRRITMTRDVGEHIMSAVLEDLRPSQIMTRQAFENACRVLAAIDGAANGVIHLLAVAGRLDVDFRLADFDHLSTSTPVLLNLRPSGQYLYNDFFNAGGVPALLNAMGNLIHRDVLTVTGRTMGEEICNSTILDERVIGTLDRPISPPRGIAVLHGNLAPDGAIIRAGVASAELLKHRGRAVVFQSKAEQEEELYKPDFDIRPGDVVVVLNGGPKGSAGMPEYGRIQVPDKLLQLGITDMVRVTDGRVGGTVSGTAVLQIAPEAAVGGPIGLVQTGDIIVLDVANRRLDVELTFQELSARRARRPSPAGPNPPARGFAKLYVDTVMQADTGCDFDFLRRFPSQVTTEVEEHR</sequence>
<proteinExistence type="inferred from homology"/>
<keyword evidence="4" id="KW-0411">Iron-sulfur</keyword>
<dbReference type="InterPro" id="IPR042096">
    <property type="entry name" value="Dihydro-acid_dehy_C"/>
</dbReference>
<evidence type="ECO:0000259" key="6">
    <source>
        <dbReference type="Pfam" id="PF00920"/>
    </source>
</evidence>
<evidence type="ECO:0000259" key="7">
    <source>
        <dbReference type="Pfam" id="PF24877"/>
    </source>
</evidence>
<evidence type="ECO:0000256" key="2">
    <source>
        <dbReference type="ARBA" id="ARBA00022723"/>
    </source>
</evidence>
<keyword evidence="2" id="KW-0479">Metal-binding</keyword>
<dbReference type="GO" id="GO:0016829">
    <property type="term" value="F:lyase activity"/>
    <property type="evidence" value="ECO:0007669"/>
    <property type="project" value="UniProtKB-KW"/>
</dbReference>
<organism evidence="8">
    <name type="scientific">freshwater metagenome</name>
    <dbReference type="NCBI Taxonomy" id="449393"/>
    <lineage>
        <taxon>unclassified sequences</taxon>
        <taxon>metagenomes</taxon>
        <taxon>ecological metagenomes</taxon>
    </lineage>
</organism>
<accession>A0A6J7JLJ5</accession>
<dbReference type="PANTHER" id="PTHR43183:SF1">
    <property type="entry name" value="HYPOTHETICAL DIHYDROXY-ACID DEHYDRATASE (EUROFUNG)-RELATED"/>
    <property type="match status" value="1"/>
</dbReference>
<protein>
    <submittedName>
        <fullName evidence="8">Unannotated protein</fullName>
    </submittedName>
</protein>
<dbReference type="EMBL" id="CAFBNE010000025">
    <property type="protein sequence ID" value="CAB4942982.1"/>
    <property type="molecule type" value="Genomic_DNA"/>
</dbReference>
<gene>
    <name evidence="8" type="ORF">UFOPK3772_01048</name>
</gene>
<dbReference type="Pfam" id="PF24877">
    <property type="entry name" value="ILV_EDD_C"/>
    <property type="match status" value="1"/>
</dbReference>
<dbReference type="Pfam" id="PF00920">
    <property type="entry name" value="ILVD_EDD_N"/>
    <property type="match status" value="1"/>
</dbReference>
<dbReference type="InterPro" id="IPR000581">
    <property type="entry name" value="ILV_EDD_N"/>
</dbReference>
<dbReference type="GO" id="GO:0046872">
    <property type="term" value="F:metal ion binding"/>
    <property type="evidence" value="ECO:0007669"/>
    <property type="project" value="UniProtKB-KW"/>
</dbReference>
<evidence type="ECO:0000256" key="1">
    <source>
        <dbReference type="ARBA" id="ARBA00006486"/>
    </source>
</evidence>
<reference evidence="8" key="1">
    <citation type="submission" date="2020-05" db="EMBL/GenBank/DDBJ databases">
        <authorList>
            <person name="Chiriac C."/>
            <person name="Salcher M."/>
            <person name="Ghai R."/>
            <person name="Kavagutti S V."/>
        </authorList>
    </citation>
    <scope>NUCLEOTIDE SEQUENCE</scope>
</reference>
<dbReference type="GO" id="GO:0051536">
    <property type="term" value="F:iron-sulfur cluster binding"/>
    <property type="evidence" value="ECO:0007669"/>
    <property type="project" value="UniProtKB-KW"/>
</dbReference>
<comment type="similarity">
    <text evidence="1">Belongs to the IlvD/Edd family.</text>
</comment>
<name>A0A6J7JLJ5_9ZZZZ</name>
<dbReference type="InterPro" id="IPR056740">
    <property type="entry name" value="ILV_EDD_C"/>
</dbReference>
<keyword evidence="5" id="KW-0456">Lyase</keyword>
<feature type="domain" description="Dihydroxy-acid/6-phosphogluconate dehydratase N-terminal" evidence="6">
    <location>
        <begin position="40"/>
        <end position="352"/>
    </location>
</feature>
<dbReference type="SUPFAM" id="SSF52016">
    <property type="entry name" value="LeuD/IlvD-like"/>
    <property type="match status" value="1"/>
</dbReference>
<evidence type="ECO:0000256" key="3">
    <source>
        <dbReference type="ARBA" id="ARBA00023004"/>
    </source>
</evidence>
<evidence type="ECO:0000256" key="4">
    <source>
        <dbReference type="ARBA" id="ARBA00023014"/>
    </source>
</evidence>
<keyword evidence="3" id="KW-0408">Iron</keyword>
<dbReference type="NCBIfam" id="NF004784">
    <property type="entry name" value="PRK06131.1"/>
    <property type="match status" value="1"/>
</dbReference>
<dbReference type="PANTHER" id="PTHR43183">
    <property type="entry name" value="HYPOTHETICAL DIHYDROXYACID DEHYDRATASE (EUROFUNG)-RELATED"/>
    <property type="match status" value="1"/>
</dbReference>
<feature type="domain" description="Dihydroxy-acid/6-phosphogluconate dehydratase C-terminal" evidence="7">
    <location>
        <begin position="364"/>
        <end position="559"/>
    </location>
</feature>
<dbReference type="InterPro" id="IPR037237">
    <property type="entry name" value="IlvD/EDD_N"/>
</dbReference>
<evidence type="ECO:0000313" key="8">
    <source>
        <dbReference type="EMBL" id="CAB4942982.1"/>
    </source>
</evidence>
<evidence type="ECO:0000256" key="5">
    <source>
        <dbReference type="ARBA" id="ARBA00023239"/>
    </source>
</evidence>
<dbReference type="AlphaFoldDB" id="A0A6J7JLJ5"/>
<dbReference type="Gene3D" id="3.50.30.80">
    <property type="entry name" value="IlvD/EDD C-terminal domain-like"/>
    <property type="match status" value="1"/>
</dbReference>
<dbReference type="SUPFAM" id="SSF143975">
    <property type="entry name" value="IlvD/EDD N-terminal domain-like"/>
    <property type="match status" value="1"/>
</dbReference>
<dbReference type="InterPro" id="IPR052352">
    <property type="entry name" value="Sugar_Degrad_Dehydratases"/>
</dbReference>